<dbReference type="AlphaFoldDB" id="A0A316HHW4"/>
<reference evidence="1 2" key="1">
    <citation type="submission" date="2018-05" db="EMBL/GenBank/DDBJ databases">
        <title>Genomic Encyclopedia of Type Strains, Phase IV (KMG-IV): sequencing the most valuable type-strain genomes for metagenomic binning, comparative biology and taxonomic classification.</title>
        <authorList>
            <person name="Goeker M."/>
        </authorList>
    </citation>
    <scope>NUCLEOTIDE SEQUENCE [LARGE SCALE GENOMIC DNA]</scope>
    <source>
        <strain evidence="1 2">DSM 45480</strain>
    </source>
</reference>
<evidence type="ECO:0000313" key="1">
    <source>
        <dbReference type="EMBL" id="PWK80819.1"/>
    </source>
</evidence>
<sequence>MLFGVGAPDAQSDGVWLMTGCREMAPKE</sequence>
<feature type="non-terminal residue" evidence="1">
    <location>
        <position position="28"/>
    </location>
</feature>
<comment type="caution">
    <text evidence="1">The sequence shown here is derived from an EMBL/GenBank/DDBJ whole genome shotgun (WGS) entry which is preliminary data.</text>
</comment>
<organism evidence="1 2">
    <name type="scientific">Lentzea atacamensis</name>
    <dbReference type="NCBI Taxonomy" id="531938"/>
    <lineage>
        <taxon>Bacteria</taxon>
        <taxon>Bacillati</taxon>
        <taxon>Actinomycetota</taxon>
        <taxon>Actinomycetes</taxon>
        <taxon>Pseudonocardiales</taxon>
        <taxon>Pseudonocardiaceae</taxon>
        <taxon>Lentzea</taxon>
    </lineage>
</organism>
<name>A0A316HHW4_9PSEU</name>
<dbReference type="Proteomes" id="UP000246005">
    <property type="component" value="Unassembled WGS sequence"/>
</dbReference>
<protein>
    <submittedName>
        <fullName evidence="1">Uncharacterized protein</fullName>
    </submittedName>
</protein>
<dbReference type="EMBL" id="QGHB01000022">
    <property type="protein sequence ID" value="PWK80819.1"/>
    <property type="molecule type" value="Genomic_DNA"/>
</dbReference>
<proteinExistence type="predicted"/>
<accession>A0A316HHW4</accession>
<gene>
    <name evidence="1" type="ORF">C8D88_12298</name>
</gene>
<evidence type="ECO:0000313" key="2">
    <source>
        <dbReference type="Proteomes" id="UP000246005"/>
    </source>
</evidence>